<evidence type="ECO:0000256" key="4">
    <source>
        <dbReference type="ARBA" id="ARBA00013191"/>
    </source>
</evidence>
<sequence length="429" mass="45531">MASRVVITGLGVISPNATGTKAFEAAIREGRSGIRFVEELNRLNFKCQVGGIPRLDTVQVQDFLRTSGLQVIDSTGVLYGCIAAAEAWADAGLMPSVPDPAAPRDESSGCIFGTGSSGIDVTRKTIQYVDNREPGRIDAYTAIQSLNSCVSTYIGKVLRLGNQVSTNSSACNTGTEALLDGYTRIRMGKAERMLVGSCESYSPYAWGPFDSLFALTRSGNATPQQASRPLSAYADGFVPSSGAGALVIETLESARQRGALIYAELLGGHINAGGQRGNGTMTIGNVAGMVRCIEQALKSCGIKPGDIDLISGHLSSTIGDTNEMQAWQQALGLSRRAFPFVNAMKSMIGHCLSASGSIESVAAVLQLHQGFVHPSLNVRKVHPDIAKIVSRDKIPRQTLEADLNVVAKISLGFGDVNACVLFKKWQNKE</sequence>
<proteinExistence type="inferred from homology"/>
<dbReference type="EC" id="2.3.1.41" evidence="4"/>
<comment type="catalytic activity">
    <reaction evidence="11">
        <text>(3Z)-decenoyl-[ACP] + malonyl-[ACP] + H(+) = 3-oxo-(5Z)-dodecenoyl-[ACP] + holo-[ACP] + CO2</text>
        <dbReference type="Rhea" id="RHEA:54940"/>
        <dbReference type="Rhea" id="RHEA-COMP:9623"/>
        <dbReference type="Rhea" id="RHEA-COMP:9685"/>
        <dbReference type="Rhea" id="RHEA-COMP:9927"/>
        <dbReference type="Rhea" id="RHEA-COMP:14042"/>
        <dbReference type="ChEBI" id="CHEBI:15378"/>
        <dbReference type="ChEBI" id="CHEBI:16526"/>
        <dbReference type="ChEBI" id="CHEBI:64479"/>
        <dbReference type="ChEBI" id="CHEBI:78449"/>
        <dbReference type="ChEBI" id="CHEBI:78798"/>
        <dbReference type="ChEBI" id="CHEBI:138410"/>
    </reaction>
    <physiologicalReaction direction="left-to-right" evidence="11">
        <dbReference type="Rhea" id="RHEA:54941"/>
    </physiologicalReaction>
</comment>
<evidence type="ECO:0000313" key="16">
    <source>
        <dbReference type="Proteomes" id="UP000240572"/>
    </source>
</evidence>
<dbReference type="InterPro" id="IPR014031">
    <property type="entry name" value="Ketoacyl_synth_C"/>
</dbReference>
<comment type="subcellular location">
    <subcellularLocation>
        <location evidence="1">Cytoplasm</location>
    </subcellularLocation>
</comment>
<dbReference type="InterPro" id="IPR000794">
    <property type="entry name" value="Beta-ketoacyl_synthase"/>
</dbReference>
<feature type="domain" description="Ketosynthase family 3 (KS3)" evidence="14">
    <location>
        <begin position="2"/>
        <end position="424"/>
    </location>
</feature>
<gene>
    <name evidence="15" type="ORF">B0I18_10572</name>
</gene>
<dbReference type="PANTHER" id="PTHR11712:SF306">
    <property type="entry name" value="3-OXOACYL-[ACYL-CARRIER-PROTEIN] SYNTHASE 1"/>
    <property type="match status" value="1"/>
</dbReference>
<evidence type="ECO:0000256" key="8">
    <source>
        <dbReference type="ARBA" id="ARBA00039450"/>
    </source>
</evidence>
<evidence type="ECO:0000256" key="5">
    <source>
        <dbReference type="ARBA" id="ARBA00022490"/>
    </source>
</evidence>
<comment type="similarity">
    <text evidence="2 13">Belongs to the thiolase-like superfamily. Beta-ketoacyl-ACP synthases family.</text>
</comment>
<dbReference type="InterPro" id="IPR020841">
    <property type="entry name" value="PKS_Beta-ketoAc_synthase_dom"/>
</dbReference>
<evidence type="ECO:0000256" key="6">
    <source>
        <dbReference type="ARBA" id="ARBA00022679"/>
    </source>
</evidence>
<dbReference type="GO" id="GO:0005829">
    <property type="term" value="C:cytosol"/>
    <property type="evidence" value="ECO:0007669"/>
    <property type="project" value="TreeGrafter"/>
</dbReference>
<accession>A0A2P8D2T2</accession>
<dbReference type="AlphaFoldDB" id="A0A2P8D2T2"/>
<evidence type="ECO:0000256" key="10">
    <source>
        <dbReference type="ARBA" id="ARBA00042143"/>
    </source>
</evidence>
<dbReference type="CDD" id="cd00834">
    <property type="entry name" value="KAS_I_II"/>
    <property type="match status" value="1"/>
</dbReference>
<dbReference type="PANTHER" id="PTHR11712">
    <property type="entry name" value="POLYKETIDE SYNTHASE-RELATED"/>
    <property type="match status" value="1"/>
</dbReference>
<dbReference type="EMBL" id="PYGD01000005">
    <property type="protein sequence ID" value="PSK91489.1"/>
    <property type="molecule type" value="Genomic_DNA"/>
</dbReference>
<protein>
    <recommendedName>
        <fullName evidence="8">3-oxoacyl-[acyl-carrier-protein] synthase 1</fullName>
        <ecNumber evidence="4">2.3.1.41</ecNumber>
    </recommendedName>
    <alternativeName>
        <fullName evidence="9">3-oxoacyl-[acyl-carrier-protein] synthase I</fullName>
    </alternativeName>
    <alternativeName>
        <fullName evidence="10">Beta-ketoacyl-ACP synthase I</fullName>
    </alternativeName>
</protein>
<dbReference type="GO" id="GO:0004315">
    <property type="term" value="F:3-oxoacyl-[acyl-carrier-protein] synthase activity"/>
    <property type="evidence" value="ECO:0007669"/>
    <property type="project" value="UniProtKB-EC"/>
</dbReference>
<evidence type="ECO:0000259" key="14">
    <source>
        <dbReference type="PROSITE" id="PS52004"/>
    </source>
</evidence>
<dbReference type="Gene3D" id="3.40.47.10">
    <property type="match status" value="1"/>
</dbReference>
<dbReference type="InterPro" id="IPR016039">
    <property type="entry name" value="Thiolase-like"/>
</dbReference>
<dbReference type="Pfam" id="PF00109">
    <property type="entry name" value="ketoacyl-synt"/>
    <property type="match status" value="1"/>
</dbReference>
<evidence type="ECO:0000256" key="2">
    <source>
        <dbReference type="ARBA" id="ARBA00008467"/>
    </source>
</evidence>
<keyword evidence="6 13" id="KW-0808">Transferase</keyword>
<evidence type="ECO:0000256" key="12">
    <source>
        <dbReference type="ARBA" id="ARBA00048506"/>
    </source>
</evidence>
<dbReference type="GO" id="GO:0006633">
    <property type="term" value="P:fatty acid biosynthetic process"/>
    <property type="evidence" value="ECO:0007669"/>
    <property type="project" value="TreeGrafter"/>
</dbReference>
<evidence type="ECO:0000313" key="15">
    <source>
        <dbReference type="EMBL" id="PSK91489.1"/>
    </source>
</evidence>
<dbReference type="PROSITE" id="PS52004">
    <property type="entry name" value="KS3_2"/>
    <property type="match status" value="1"/>
</dbReference>
<evidence type="ECO:0000256" key="11">
    <source>
        <dbReference type="ARBA" id="ARBA00048121"/>
    </source>
</evidence>
<dbReference type="Proteomes" id="UP000240572">
    <property type="component" value="Unassembled WGS sequence"/>
</dbReference>
<comment type="caution">
    <text evidence="15">The sequence shown here is derived from an EMBL/GenBank/DDBJ whole genome shotgun (WGS) entry which is preliminary data.</text>
</comment>
<evidence type="ECO:0000256" key="13">
    <source>
        <dbReference type="RuleBase" id="RU003694"/>
    </source>
</evidence>
<keyword evidence="7" id="KW-0012">Acyltransferase</keyword>
<dbReference type="RefSeq" id="WP_106523389.1">
    <property type="nucleotide sequence ID" value="NZ_PYGD01000005.1"/>
</dbReference>
<reference evidence="15 16" key="1">
    <citation type="submission" date="2018-03" db="EMBL/GenBank/DDBJ databases">
        <title>Genomic Encyclopedia of Type Strains, Phase III (KMG-III): the genomes of soil and plant-associated and newly described type strains.</title>
        <authorList>
            <person name="Whitman W."/>
        </authorList>
    </citation>
    <scope>NUCLEOTIDE SEQUENCE [LARGE SCALE GENOMIC DNA]</scope>
    <source>
        <strain evidence="15 16">CGMCC 1.12700</strain>
    </source>
</reference>
<organism evidence="15 16">
    <name type="scientific">Taibaiella chishuiensis</name>
    <dbReference type="NCBI Taxonomy" id="1434707"/>
    <lineage>
        <taxon>Bacteria</taxon>
        <taxon>Pseudomonadati</taxon>
        <taxon>Bacteroidota</taxon>
        <taxon>Chitinophagia</taxon>
        <taxon>Chitinophagales</taxon>
        <taxon>Chitinophagaceae</taxon>
        <taxon>Taibaiella</taxon>
    </lineage>
</organism>
<evidence type="ECO:0000256" key="3">
    <source>
        <dbReference type="ARBA" id="ARBA00011738"/>
    </source>
</evidence>
<keyword evidence="16" id="KW-1185">Reference proteome</keyword>
<comment type="subunit">
    <text evidence="3">Homodimer.</text>
</comment>
<dbReference type="OrthoDB" id="9808669at2"/>
<keyword evidence="5" id="KW-0963">Cytoplasm</keyword>
<dbReference type="SMART" id="SM00825">
    <property type="entry name" value="PKS_KS"/>
    <property type="match status" value="1"/>
</dbReference>
<evidence type="ECO:0000256" key="7">
    <source>
        <dbReference type="ARBA" id="ARBA00023315"/>
    </source>
</evidence>
<evidence type="ECO:0000256" key="9">
    <source>
        <dbReference type="ARBA" id="ARBA00041620"/>
    </source>
</evidence>
<dbReference type="InterPro" id="IPR014030">
    <property type="entry name" value="Ketoacyl_synth_N"/>
</dbReference>
<dbReference type="Pfam" id="PF02801">
    <property type="entry name" value="Ketoacyl-synt_C"/>
    <property type="match status" value="1"/>
</dbReference>
<evidence type="ECO:0000256" key="1">
    <source>
        <dbReference type="ARBA" id="ARBA00004496"/>
    </source>
</evidence>
<name>A0A2P8D2T2_9BACT</name>
<comment type="catalytic activity">
    <reaction evidence="12">
        <text>a fatty acyl-[ACP] + malonyl-[ACP] + H(+) = a 3-oxoacyl-[ACP] + holo-[ACP] + CO2</text>
        <dbReference type="Rhea" id="RHEA:22836"/>
        <dbReference type="Rhea" id="RHEA-COMP:9623"/>
        <dbReference type="Rhea" id="RHEA-COMP:9685"/>
        <dbReference type="Rhea" id="RHEA-COMP:9916"/>
        <dbReference type="Rhea" id="RHEA-COMP:14125"/>
        <dbReference type="ChEBI" id="CHEBI:15378"/>
        <dbReference type="ChEBI" id="CHEBI:16526"/>
        <dbReference type="ChEBI" id="CHEBI:64479"/>
        <dbReference type="ChEBI" id="CHEBI:78449"/>
        <dbReference type="ChEBI" id="CHEBI:78776"/>
        <dbReference type="ChEBI" id="CHEBI:138651"/>
        <dbReference type="EC" id="2.3.1.41"/>
    </reaction>
    <physiologicalReaction direction="left-to-right" evidence="12">
        <dbReference type="Rhea" id="RHEA:22837"/>
    </physiologicalReaction>
</comment>
<dbReference type="SUPFAM" id="SSF53901">
    <property type="entry name" value="Thiolase-like"/>
    <property type="match status" value="2"/>
</dbReference>